<sequence length="79" mass="8898">MFLRTFSQGGNATGQSTTFASLTIRLLCIATKERRETQQLLPILNEPAHATMYQIEQEALGTIFYFLTFYLLEACGTIC</sequence>
<keyword evidence="2" id="KW-1185">Reference proteome</keyword>
<comment type="caution">
    <text evidence="1">The sequence shown here is derived from an EMBL/GenBank/DDBJ whole genome shotgun (WGS) entry which is preliminary data.</text>
</comment>
<gene>
    <name evidence="1" type="ORF">CJ255_21365</name>
</gene>
<proteinExistence type="predicted"/>
<organism evidence="1 2">
    <name type="scientific">Candidatus Viridilinea mediisalina</name>
    <dbReference type="NCBI Taxonomy" id="2024553"/>
    <lineage>
        <taxon>Bacteria</taxon>
        <taxon>Bacillati</taxon>
        <taxon>Chloroflexota</taxon>
        <taxon>Chloroflexia</taxon>
        <taxon>Chloroflexales</taxon>
        <taxon>Chloroflexineae</taxon>
        <taxon>Oscillochloridaceae</taxon>
        <taxon>Candidatus Viridilinea</taxon>
    </lineage>
</organism>
<dbReference type="Proteomes" id="UP000220527">
    <property type="component" value="Unassembled WGS sequence"/>
</dbReference>
<evidence type="ECO:0000313" key="2">
    <source>
        <dbReference type="Proteomes" id="UP000220527"/>
    </source>
</evidence>
<dbReference type="EMBL" id="NQWI01000214">
    <property type="protein sequence ID" value="PDV99631.1"/>
    <property type="molecule type" value="Genomic_DNA"/>
</dbReference>
<protein>
    <submittedName>
        <fullName evidence="1">Uncharacterized protein</fullName>
    </submittedName>
</protein>
<accession>A0A2A6RDD3</accession>
<evidence type="ECO:0000313" key="1">
    <source>
        <dbReference type="EMBL" id="PDV99631.1"/>
    </source>
</evidence>
<name>A0A2A6RDD3_9CHLR</name>
<dbReference type="AlphaFoldDB" id="A0A2A6RDD3"/>
<reference evidence="2" key="1">
    <citation type="submission" date="2017-08" db="EMBL/GenBank/DDBJ databases">
        <authorList>
            <person name="Grouzdev D.S."/>
            <person name="Gaisin V.A."/>
            <person name="Rysina M.S."/>
            <person name="Gorlenko V.M."/>
        </authorList>
    </citation>
    <scope>NUCLEOTIDE SEQUENCE [LARGE SCALE GENOMIC DNA]</scope>
    <source>
        <strain evidence="2">Kir15-3F</strain>
    </source>
</reference>